<evidence type="ECO:0000259" key="2">
    <source>
        <dbReference type="Pfam" id="PF14392"/>
    </source>
</evidence>
<comment type="caution">
    <text evidence="3">The sequence shown here is derived from an EMBL/GenBank/DDBJ whole genome shotgun (WGS) entry which is preliminary data.</text>
</comment>
<keyword evidence="4" id="KW-1185">Reference proteome</keyword>
<protein>
    <recommendedName>
        <fullName evidence="2">Zinc knuckle CX2CX4HX4C domain-containing protein</fullName>
    </recommendedName>
</protein>
<evidence type="ECO:0000313" key="3">
    <source>
        <dbReference type="EMBL" id="KAK5811813.1"/>
    </source>
</evidence>
<feature type="compositionally biased region" description="Basic and acidic residues" evidence="1">
    <location>
        <begin position="105"/>
        <end position="128"/>
    </location>
</feature>
<accession>A0ABR0NZM5</accession>
<reference evidence="3 4" key="1">
    <citation type="submission" date="2023-03" db="EMBL/GenBank/DDBJ databases">
        <title>WGS of Gossypium arboreum.</title>
        <authorList>
            <person name="Yu D."/>
        </authorList>
    </citation>
    <scope>NUCLEOTIDE SEQUENCE [LARGE SCALE GENOMIC DNA]</scope>
    <source>
        <tissue evidence="3">Leaf</tissue>
    </source>
</reference>
<sequence length="200" mass="23088">MRIKVKIDVLKPLKRVARVVDKDGGEKIGVIKYERLPDFYYVCGLIGHTIKNFKNKKEGIWMNDSNLQFGSWMRAPIVTPNQERGLRRNRVDVVISNARAYLEKDESNTNLREESKQHGDKGKERVCEEESMSTSPLERRIHKTGRDGLGRFKNKRKRNRGSHGDNTDESPIRVVKRKLLENVSPFKAVASDQPQPHQEP</sequence>
<gene>
    <name evidence="3" type="ORF">PVK06_027186</name>
</gene>
<feature type="compositionally biased region" description="Basic residues" evidence="1">
    <location>
        <begin position="152"/>
        <end position="161"/>
    </location>
</feature>
<dbReference type="EMBL" id="JARKNE010000008">
    <property type="protein sequence ID" value="KAK5811813.1"/>
    <property type="molecule type" value="Genomic_DNA"/>
</dbReference>
<feature type="region of interest" description="Disordered" evidence="1">
    <location>
        <begin position="105"/>
        <end position="175"/>
    </location>
</feature>
<dbReference type="InterPro" id="IPR025836">
    <property type="entry name" value="Zn_knuckle_CX2CX4HX4C"/>
</dbReference>
<evidence type="ECO:0000313" key="4">
    <source>
        <dbReference type="Proteomes" id="UP001358586"/>
    </source>
</evidence>
<feature type="domain" description="Zinc knuckle CX2CX4HX4C" evidence="2">
    <location>
        <begin position="7"/>
        <end position="54"/>
    </location>
</feature>
<name>A0ABR0NZM5_GOSAR</name>
<organism evidence="3 4">
    <name type="scientific">Gossypium arboreum</name>
    <name type="common">Tree cotton</name>
    <name type="synonym">Gossypium nanking</name>
    <dbReference type="NCBI Taxonomy" id="29729"/>
    <lineage>
        <taxon>Eukaryota</taxon>
        <taxon>Viridiplantae</taxon>
        <taxon>Streptophyta</taxon>
        <taxon>Embryophyta</taxon>
        <taxon>Tracheophyta</taxon>
        <taxon>Spermatophyta</taxon>
        <taxon>Magnoliopsida</taxon>
        <taxon>eudicotyledons</taxon>
        <taxon>Gunneridae</taxon>
        <taxon>Pentapetalae</taxon>
        <taxon>rosids</taxon>
        <taxon>malvids</taxon>
        <taxon>Malvales</taxon>
        <taxon>Malvaceae</taxon>
        <taxon>Malvoideae</taxon>
        <taxon>Gossypium</taxon>
    </lineage>
</organism>
<proteinExistence type="predicted"/>
<dbReference type="Pfam" id="PF14392">
    <property type="entry name" value="zf-CCHC_4"/>
    <property type="match status" value="1"/>
</dbReference>
<evidence type="ECO:0000256" key="1">
    <source>
        <dbReference type="SAM" id="MobiDB-lite"/>
    </source>
</evidence>
<dbReference type="Proteomes" id="UP001358586">
    <property type="component" value="Chromosome 8"/>
</dbReference>